<dbReference type="PANTHER" id="PTHR10110">
    <property type="entry name" value="SODIUM/HYDROGEN EXCHANGER"/>
    <property type="match status" value="1"/>
</dbReference>
<evidence type="ECO:0000256" key="1">
    <source>
        <dbReference type="ARBA" id="ARBA00004651"/>
    </source>
</evidence>
<evidence type="ECO:0000256" key="7">
    <source>
        <dbReference type="ARBA" id="ARBA00023053"/>
    </source>
</evidence>
<evidence type="ECO:0000256" key="3">
    <source>
        <dbReference type="ARBA" id="ARBA00022449"/>
    </source>
</evidence>
<evidence type="ECO:0000256" key="4">
    <source>
        <dbReference type="ARBA" id="ARBA00022475"/>
    </source>
</evidence>
<dbReference type="Gene3D" id="6.10.140.1330">
    <property type="match status" value="1"/>
</dbReference>
<keyword evidence="9 11" id="KW-0472">Membrane</keyword>
<dbReference type="RefSeq" id="WP_380598758.1">
    <property type="nucleotide sequence ID" value="NZ_JBHSDU010000003.1"/>
</dbReference>
<reference evidence="14" key="1">
    <citation type="journal article" date="2019" name="Int. J. Syst. Evol. Microbiol.">
        <title>The Global Catalogue of Microorganisms (GCM) 10K type strain sequencing project: providing services to taxonomists for standard genome sequencing and annotation.</title>
        <authorList>
            <consortium name="The Broad Institute Genomics Platform"/>
            <consortium name="The Broad Institute Genome Sequencing Center for Infectious Disease"/>
            <person name="Wu L."/>
            <person name="Ma J."/>
        </authorList>
    </citation>
    <scope>NUCLEOTIDE SEQUENCE [LARGE SCALE GENOMIC DNA]</scope>
    <source>
        <strain evidence="14">CGMCC 1.10759</strain>
    </source>
</reference>
<feature type="domain" description="Cation/H+ exchanger transmembrane" evidence="12">
    <location>
        <begin position="11"/>
        <end position="395"/>
    </location>
</feature>
<feature type="transmembrane region" description="Helical" evidence="11">
    <location>
        <begin position="83"/>
        <end position="103"/>
    </location>
</feature>
<organism evidence="13 14">
    <name type="scientific">Steroidobacter flavus</name>
    <dbReference type="NCBI Taxonomy" id="1842136"/>
    <lineage>
        <taxon>Bacteria</taxon>
        <taxon>Pseudomonadati</taxon>
        <taxon>Pseudomonadota</taxon>
        <taxon>Gammaproteobacteria</taxon>
        <taxon>Steroidobacterales</taxon>
        <taxon>Steroidobacteraceae</taxon>
        <taxon>Steroidobacter</taxon>
    </lineage>
</organism>
<feature type="transmembrane region" description="Helical" evidence="11">
    <location>
        <begin position="231"/>
        <end position="249"/>
    </location>
</feature>
<keyword evidence="8" id="KW-0406">Ion transport</keyword>
<proteinExistence type="predicted"/>
<feature type="transmembrane region" description="Helical" evidence="11">
    <location>
        <begin position="180"/>
        <end position="201"/>
    </location>
</feature>
<evidence type="ECO:0000313" key="14">
    <source>
        <dbReference type="Proteomes" id="UP001595904"/>
    </source>
</evidence>
<name>A0ABV8SX27_9GAMM</name>
<evidence type="ECO:0000313" key="13">
    <source>
        <dbReference type="EMBL" id="MFC4310884.1"/>
    </source>
</evidence>
<evidence type="ECO:0000256" key="8">
    <source>
        <dbReference type="ARBA" id="ARBA00023065"/>
    </source>
</evidence>
<sequence length="513" mass="54908">MAFFETLLILLFVAILLLQVTRRFAVPYPTMLAVAGVVIALLPGAPHIVIQPELALALFIAPALLDSAFDLPPRELRRHWRPLVALAGIAVILTTVAVAWTAVAVQGLPLAAAIALGAIVAPPDAAAAAAMLARAEIPRRMVSVLKGESLLNDGVALLIFAAAVTVATSDKPPIHVLPELAFAVPGGILLGIAIGATLAWLMRWMYGTVSATLLSFVATFGAWILAEHLHLSAILCVVAFGMTIAHVLPARTPPRDRVSTYAVWEAIVFLLNVLAFLLMGLQASEIISRLNPAELSDACGFAAIVFAVVVAVRFAWVLLYMRTSAFVKSQQGKKGAYSNAHAVLVSWCGMRGLVTLATALSLPGTFPERDLIVLSAFAVVLGTLVVQGLTLRPLIRLLSFPPDRSFAKELLAARVQLIDAAVASMADRNDTAASRLRETYEEEKKITEAGAHPRDVSEYDALRRQNIAAKRAKLAELRHSGAIDDDVFHALELELDWAELAASSPDHVELVET</sequence>
<feature type="transmembrane region" description="Helical" evidence="11">
    <location>
        <begin position="301"/>
        <end position="321"/>
    </location>
</feature>
<gene>
    <name evidence="13" type="ORF">ACFPN2_17445</name>
</gene>
<dbReference type="InterPro" id="IPR006153">
    <property type="entry name" value="Cation/H_exchanger_TM"/>
</dbReference>
<protein>
    <submittedName>
        <fullName evidence="13">Cation:proton antiporter</fullName>
    </submittedName>
</protein>
<dbReference type="Pfam" id="PF00999">
    <property type="entry name" value="Na_H_Exchanger"/>
    <property type="match status" value="1"/>
</dbReference>
<feature type="transmembrane region" description="Helical" evidence="11">
    <location>
        <begin position="342"/>
        <end position="360"/>
    </location>
</feature>
<comment type="caution">
    <text evidence="13">The sequence shown here is derived from an EMBL/GenBank/DDBJ whole genome shotgun (WGS) entry which is preliminary data.</text>
</comment>
<feature type="transmembrane region" description="Helical" evidence="11">
    <location>
        <begin position="150"/>
        <end position="168"/>
    </location>
</feature>
<accession>A0ABV8SX27</accession>
<evidence type="ECO:0000256" key="5">
    <source>
        <dbReference type="ARBA" id="ARBA00022692"/>
    </source>
</evidence>
<dbReference type="Proteomes" id="UP001595904">
    <property type="component" value="Unassembled WGS sequence"/>
</dbReference>
<feature type="transmembrane region" description="Helical" evidence="11">
    <location>
        <begin position="372"/>
        <end position="395"/>
    </location>
</feature>
<keyword evidence="3" id="KW-0050">Antiport</keyword>
<keyword evidence="2" id="KW-0813">Transport</keyword>
<keyword evidence="5 11" id="KW-0812">Transmembrane</keyword>
<keyword evidence="4" id="KW-1003">Cell membrane</keyword>
<evidence type="ECO:0000256" key="11">
    <source>
        <dbReference type="SAM" id="Phobius"/>
    </source>
</evidence>
<keyword evidence="7" id="KW-0915">Sodium</keyword>
<feature type="transmembrane region" description="Helical" evidence="11">
    <location>
        <begin position="261"/>
        <end position="281"/>
    </location>
</feature>
<keyword evidence="14" id="KW-1185">Reference proteome</keyword>
<evidence type="ECO:0000256" key="9">
    <source>
        <dbReference type="ARBA" id="ARBA00023136"/>
    </source>
</evidence>
<evidence type="ECO:0000256" key="10">
    <source>
        <dbReference type="ARBA" id="ARBA00023201"/>
    </source>
</evidence>
<evidence type="ECO:0000256" key="2">
    <source>
        <dbReference type="ARBA" id="ARBA00022448"/>
    </source>
</evidence>
<dbReference type="EMBL" id="JBHSDU010000003">
    <property type="protein sequence ID" value="MFC4310884.1"/>
    <property type="molecule type" value="Genomic_DNA"/>
</dbReference>
<keyword evidence="10" id="KW-0739">Sodium transport</keyword>
<evidence type="ECO:0000256" key="6">
    <source>
        <dbReference type="ARBA" id="ARBA00022989"/>
    </source>
</evidence>
<keyword evidence="6 11" id="KW-1133">Transmembrane helix</keyword>
<dbReference type="InterPro" id="IPR018422">
    <property type="entry name" value="Cation/H_exchanger_CPA1"/>
</dbReference>
<feature type="transmembrane region" description="Helical" evidence="11">
    <location>
        <begin position="109"/>
        <end position="130"/>
    </location>
</feature>
<evidence type="ECO:0000259" key="12">
    <source>
        <dbReference type="Pfam" id="PF00999"/>
    </source>
</evidence>
<dbReference type="PANTHER" id="PTHR10110:SF86">
    <property type="entry name" value="SODIUM_HYDROGEN EXCHANGER 7"/>
    <property type="match status" value="1"/>
</dbReference>
<feature type="transmembrane region" description="Helical" evidence="11">
    <location>
        <begin position="208"/>
        <end position="225"/>
    </location>
</feature>
<comment type="subcellular location">
    <subcellularLocation>
        <location evidence="1">Cell membrane</location>
        <topology evidence="1">Multi-pass membrane protein</topology>
    </subcellularLocation>
</comment>